<accession>A0ABW6CRR9</accession>
<dbReference type="InterPro" id="IPR051018">
    <property type="entry name" value="Bacteriophage_GH24"/>
</dbReference>
<dbReference type="InterPro" id="IPR033907">
    <property type="entry name" value="Endolysin_autolysin"/>
</dbReference>
<evidence type="ECO:0000256" key="1">
    <source>
        <dbReference type="ARBA" id="ARBA00000632"/>
    </source>
</evidence>
<evidence type="ECO:0000256" key="3">
    <source>
        <dbReference type="ARBA" id="ARBA00022638"/>
    </source>
</evidence>
<dbReference type="EC" id="3.2.1.17" evidence="7"/>
<dbReference type="PANTHER" id="PTHR38107">
    <property type="match status" value="1"/>
</dbReference>
<gene>
    <name evidence="10" type="ORF">OCL97_17395</name>
</gene>
<dbReference type="Gene3D" id="1.10.530.40">
    <property type="match status" value="1"/>
</dbReference>
<feature type="transmembrane region" description="Helical" evidence="9">
    <location>
        <begin position="399"/>
        <end position="419"/>
    </location>
</feature>
<sequence>MKPRHHVSRTAIDLIKRFEGYRRKSAQLADGRWTIGYGHTLTARDGAEVSEQDAEALLLYDLIAVAHSVNEWTYTPLTQNQFDSLCAFAFNIGVDNFRRSSVLRRVNEGQLLQAACAMELWRKADFEGERIVIDALVRRRSAEKTLFLTPTHGWVPAPSPILRPNVDMDAAGVVPRETPTALKAPMDGPRAIVERETDFVAPHAAPVLPVEAVGPVTVATAQPAPLLVPVVPEEELSPTQTAAASVTSRLSTIFRDTTAEEPASQAPFEPAPRVEPTPEPEPEAPAPALVEATPQPVFVQPTAPPPAAPIAMAGGDRAFVLTPPEETYEPAPMERPRLELPVAANESHPTLFDRQTSAANDQLSLPSPPREERRILIDDTLDYDPAFDLLEPEQPKLSLPLLVGLTVVGLAFFAGGLFWAASVSPDSDGGLLNPMTVGWMAALAGIGFFGVAVYLMLDRLGRGDLDEEDDLDAE</sequence>
<keyword evidence="9" id="KW-0472">Membrane</keyword>
<comment type="caution">
    <text evidence="10">The sequence shown here is derived from an EMBL/GenBank/DDBJ whole genome shotgun (WGS) entry which is preliminary data.</text>
</comment>
<evidence type="ECO:0000313" key="11">
    <source>
        <dbReference type="Proteomes" id="UP001598130"/>
    </source>
</evidence>
<comment type="catalytic activity">
    <reaction evidence="1 7">
        <text>Hydrolysis of (1-&gt;4)-beta-linkages between N-acetylmuramic acid and N-acetyl-D-glucosamine residues in a peptidoglycan and between N-acetyl-D-glucosamine residues in chitodextrins.</text>
        <dbReference type="EC" id="3.2.1.17"/>
    </reaction>
</comment>
<reference evidence="10 11" key="1">
    <citation type="submission" date="2022-09" db="EMBL/GenBank/DDBJ databases">
        <title>New species of Phenylobacterium.</title>
        <authorList>
            <person name="Mieszkin S."/>
        </authorList>
    </citation>
    <scope>NUCLEOTIDE SEQUENCE [LARGE SCALE GENOMIC DNA]</scope>
    <source>
        <strain evidence="10 11">HK31-G</strain>
    </source>
</reference>
<evidence type="ECO:0000256" key="4">
    <source>
        <dbReference type="ARBA" id="ARBA00022801"/>
    </source>
</evidence>
<evidence type="ECO:0000256" key="7">
    <source>
        <dbReference type="RuleBase" id="RU003788"/>
    </source>
</evidence>
<keyword evidence="9" id="KW-0812">Transmembrane</keyword>
<proteinExistence type="inferred from homology"/>
<evidence type="ECO:0000256" key="5">
    <source>
        <dbReference type="ARBA" id="ARBA00023200"/>
    </source>
</evidence>
<evidence type="ECO:0000256" key="8">
    <source>
        <dbReference type="SAM" id="MobiDB-lite"/>
    </source>
</evidence>
<dbReference type="EMBL" id="JAOTJD010000038">
    <property type="protein sequence ID" value="MFD3265735.1"/>
    <property type="molecule type" value="Genomic_DNA"/>
</dbReference>
<keyword evidence="2 7" id="KW-0929">Antimicrobial</keyword>
<dbReference type="RefSeq" id="WP_377371116.1">
    <property type="nucleotide sequence ID" value="NZ_JAOTJD010000038.1"/>
</dbReference>
<evidence type="ECO:0000256" key="6">
    <source>
        <dbReference type="ARBA" id="ARBA00023295"/>
    </source>
</evidence>
<feature type="transmembrane region" description="Helical" evidence="9">
    <location>
        <begin position="439"/>
        <end position="457"/>
    </location>
</feature>
<keyword evidence="6 7" id="KW-0326">Glycosidase</keyword>
<dbReference type="Proteomes" id="UP001598130">
    <property type="component" value="Unassembled WGS sequence"/>
</dbReference>
<dbReference type="InterPro" id="IPR023347">
    <property type="entry name" value="Lysozyme_dom_sf"/>
</dbReference>
<feature type="compositionally biased region" description="Pro residues" evidence="8">
    <location>
        <begin position="269"/>
        <end position="285"/>
    </location>
</feature>
<dbReference type="Pfam" id="PF00959">
    <property type="entry name" value="Phage_lysozyme"/>
    <property type="match status" value="1"/>
</dbReference>
<dbReference type="InterPro" id="IPR023346">
    <property type="entry name" value="Lysozyme-like_dom_sf"/>
</dbReference>
<keyword evidence="9" id="KW-1133">Transmembrane helix</keyword>
<dbReference type="InterPro" id="IPR002196">
    <property type="entry name" value="Glyco_hydro_24"/>
</dbReference>
<protein>
    <recommendedName>
        <fullName evidence="7">Lysozyme</fullName>
        <ecNumber evidence="7">3.2.1.17</ecNumber>
    </recommendedName>
</protein>
<keyword evidence="4 7" id="KW-0378">Hydrolase</keyword>
<evidence type="ECO:0000313" key="10">
    <source>
        <dbReference type="EMBL" id="MFD3265735.1"/>
    </source>
</evidence>
<keyword evidence="3 7" id="KW-0081">Bacteriolytic enzyme</keyword>
<name>A0ABW6CRR9_9CAUL</name>
<dbReference type="PANTHER" id="PTHR38107:SF3">
    <property type="entry name" value="LYSOZYME RRRD-RELATED"/>
    <property type="match status" value="1"/>
</dbReference>
<dbReference type="InterPro" id="IPR034690">
    <property type="entry name" value="Endolysin_T4_type"/>
</dbReference>
<comment type="similarity">
    <text evidence="7">Belongs to the glycosyl hydrolase 24 family.</text>
</comment>
<evidence type="ECO:0000256" key="2">
    <source>
        <dbReference type="ARBA" id="ARBA00022529"/>
    </source>
</evidence>
<feature type="region of interest" description="Disordered" evidence="8">
    <location>
        <begin position="259"/>
        <end position="287"/>
    </location>
</feature>
<keyword evidence="5" id="KW-1035">Host cytoplasm</keyword>
<dbReference type="HAMAP" id="MF_04110">
    <property type="entry name" value="ENDOLYSIN_T4"/>
    <property type="match status" value="1"/>
</dbReference>
<keyword evidence="11" id="KW-1185">Reference proteome</keyword>
<evidence type="ECO:0000256" key="9">
    <source>
        <dbReference type="SAM" id="Phobius"/>
    </source>
</evidence>
<organism evidence="10 11">
    <name type="scientific">Phenylobacterium ferrooxidans</name>
    <dbReference type="NCBI Taxonomy" id="2982689"/>
    <lineage>
        <taxon>Bacteria</taxon>
        <taxon>Pseudomonadati</taxon>
        <taxon>Pseudomonadota</taxon>
        <taxon>Alphaproteobacteria</taxon>
        <taxon>Caulobacterales</taxon>
        <taxon>Caulobacteraceae</taxon>
        <taxon>Phenylobacterium</taxon>
    </lineage>
</organism>
<dbReference type="CDD" id="cd00737">
    <property type="entry name" value="lyz_endolysin_autolysin"/>
    <property type="match status" value="1"/>
</dbReference>
<dbReference type="SUPFAM" id="SSF53955">
    <property type="entry name" value="Lysozyme-like"/>
    <property type="match status" value="1"/>
</dbReference>